<dbReference type="AlphaFoldDB" id="A0A1X7MRU8"/>
<dbReference type="EMBL" id="FXBL01000004">
    <property type="protein sequence ID" value="SMH27552.1"/>
    <property type="molecule type" value="Genomic_DNA"/>
</dbReference>
<protein>
    <submittedName>
        <fullName evidence="2">Uncharacterized protein</fullName>
    </submittedName>
</protein>
<dbReference type="RefSeq" id="WP_085462755.1">
    <property type="nucleotide sequence ID" value="NZ_FXBL01000004.1"/>
</dbReference>
<dbReference type="Proteomes" id="UP000193083">
    <property type="component" value="Unassembled WGS sequence"/>
</dbReference>
<organism evidence="2 3">
    <name type="scientific">Mesorhizobium australicum</name>
    <dbReference type="NCBI Taxonomy" id="536018"/>
    <lineage>
        <taxon>Bacteria</taxon>
        <taxon>Pseudomonadati</taxon>
        <taxon>Pseudomonadota</taxon>
        <taxon>Alphaproteobacteria</taxon>
        <taxon>Hyphomicrobiales</taxon>
        <taxon>Phyllobacteriaceae</taxon>
        <taxon>Mesorhizobium</taxon>
    </lineage>
</organism>
<proteinExistence type="predicted"/>
<name>A0A1X7MRU8_9HYPH</name>
<evidence type="ECO:0000313" key="2">
    <source>
        <dbReference type="EMBL" id="SMH27552.1"/>
    </source>
</evidence>
<evidence type="ECO:0000256" key="1">
    <source>
        <dbReference type="SAM" id="SignalP"/>
    </source>
</evidence>
<feature type="signal peptide" evidence="1">
    <location>
        <begin position="1"/>
        <end position="21"/>
    </location>
</feature>
<feature type="chain" id="PRO_5012665685" evidence="1">
    <location>
        <begin position="22"/>
        <end position="273"/>
    </location>
</feature>
<gene>
    <name evidence="2" type="ORF">SAMN02982922_0557</name>
</gene>
<keyword evidence="1" id="KW-0732">Signal</keyword>
<evidence type="ECO:0000313" key="3">
    <source>
        <dbReference type="Proteomes" id="UP000193083"/>
    </source>
</evidence>
<keyword evidence="3" id="KW-1185">Reference proteome</keyword>
<dbReference type="OrthoDB" id="8062956at2"/>
<reference evidence="3" key="1">
    <citation type="submission" date="2017-04" db="EMBL/GenBank/DDBJ databases">
        <authorList>
            <person name="Varghese N."/>
            <person name="Submissions S."/>
        </authorList>
    </citation>
    <scope>NUCLEOTIDE SEQUENCE [LARGE SCALE GENOMIC DNA]</scope>
    <source>
        <strain evidence="3">B5P</strain>
    </source>
</reference>
<sequence>MRIPFLFAVLVSVLGSAPALAQTAEPEKHPFEGGTITITETDTGEKEIAFDGRLLASNYYVSYDQETEVGGSKVALISVGDGGNACGPGTLIVWKNGDEVDSDYIGEDCGAPSPAVTADKIYFVPYLLPGASGDVVTWSPTERIGLAGLLTFKPQADTGWSDLDLSGVEHILDTFRNEAVYSAAEKLLGGDLETVVTGLVVGGAPETLKSDVLWSEGCVPHACGGSDSFMAIDPKAKTLYFAQQTDGKTPNSWPPAAKWPKDILDAMKGAIGR</sequence>
<accession>A0A1X7MRU8</accession>